<organism evidence="2 3">
    <name type="scientific">Crossiella equi</name>
    <dbReference type="NCBI Taxonomy" id="130796"/>
    <lineage>
        <taxon>Bacteria</taxon>
        <taxon>Bacillati</taxon>
        <taxon>Actinomycetota</taxon>
        <taxon>Actinomycetes</taxon>
        <taxon>Pseudonocardiales</taxon>
        <taxon>Pseudonocardiaceae</taxon>
        <taxon>Crossiella</taxon>
    </lineage>
</organism>
<keyword evidence="3" id="KW-1185">Reference proteome</keyword>
<name>A0ABS5AC84_9PSEU</name>
<evidence type="ECO:0000313" key="2">
    <source>
        <dbReference type="EMBL" id="MBP2474193.1"/>
    </source>
</evidence>
<reference evidence="2 3" key="1">
    <citation type="submission" date="2021-03" db="EMBL/GenBank/DDBJ databases">
        <title>Sequencing the genomes of 1000 actinobacteria strains.</title>
        <authorList>
            <person name="Klenk H.-P."/>
        </authorList>
    </citation>
    <scope>NUCLEOTIDE SEQUENCE [LARGE SCALE GENOMIC DNA]</scope>
    <source>
        <strain evidence="2 3">DSM 44580</strain>
    </source>
</reference>
<evidence type="ECO:0000313" key="3">
    <source>
        <dbReference type="Proteomes" id="UP001519363"/>
    </source>
</evidence>
<protein>
    <recommendedName>
        <fullName evidence="4">ESX-1 secretion-associated protein</fullName>
    </recommendedName>
</protein>
<accession>A0ABS5AC84</accession>
<proteinExistence type="predicted"/>
<dbReference type="EMBL" id="JAGIOO010000001">
    <property type="protein sequence ID" value="MBP2474193.1"/>
    <property type="molecule type" value="Genomic_DNA"/>
</dbReference>
<comment type="caution">
    <text evidence="2">The sequence shown here is derived from an EMBL/GenBank/DDBJ whole genome shotgun (WGS) entry which is preliminary data.</text>
</comment>
<feature type="region of interest" description="Disordered" evidence="1">
    <location>
        <begin position="78"/>
        <end position="100"/>
    </location>
</feature>
<dbReference type="Proteomes" id="UP001519363">
    <property type="component" value="Unassembled WGS sequence"/>
</dbReference>
<evidence type="ECO:0000256" key="1">
    <source>
        <dbReference type="SAM" id="MobiDB-lite"/>
    </source>
</evidence>
<evidence type="ECO:0008006" key="4">
    <source>
        <dbReference type="Google" id="ProtNLM"/>
    </source>
</evidence>
<dbReference type="RefSeq" id="WP_143342377.1">
    <property type="nucleotide sequence ID" value="NZ_JAGIOO010000001.1"/>
</dbReference>
<gene>
    <name evidence="2" type="ORF">JOF53_003065</name>
</gene>
<sequence>MNGFGLRPNDISVLANGLAVVAADLTSARNRWDGAAAASGQGFAVTDCATAHQEFQQHLFDVLRTRIRAFEDLADRARDSRTDYTGSDHDGADGLRRTDR</sequence>